<dbReference type="RefSeq" id="YP_010097637.1">
    <property type="nucleotide sequence ID" value="NC_055760.1"/>
</dbReference>
<evidence type="ECO:0000313" key="2">
    <source>
        <dbReference type="EMBL" id="AXH74534.1"/>
    </source>
</evidence>
<evidence type="ECO:0000256" key="1">
    <source>
        <dbReference type="SAM" id="Coils"/>
    </source>
</evidence>
<evidence type="ECO:0000313" key="3">
    <source>
        <dbReference type="Proteomes" id="UP000257554"/>
    </source>
</evidence>
<sequence length="813" mass="94655">MPRLDGFRGEFQNFPFPNQRVSDAEKNKAEWYANCCDWIIAQGQAIRDEDELEVKYGILKGYIPDKFYHKILNPYNSTEKKYTRFPATMRNYDMIRGILRRYVSEYIKNPHDFIVSACNPEVVLSKNAKLAAELRKIVEQQIANVLQQKYAEFVNEGNPPEEFNPQEQVDVEKFIKEFNENYIDDISKQGQDLLNVIQNITDDILLYARAYFDWVSVGECYTYSEVIGDKLIKRNVAVRDAFPVPNDNIFAEDYDMFAERQRMTYQQIIDNFDEYLTDKDRKFLNNYYAKNSNVGTNAKVFNVYEEYFPDVCSKFNNEERDFFRKQPIMMRDVNADLYDVWHVVWRGERRMGVVTYVDESGFVSQKVVPDNYKLDVQAGDINIEYFYEPQVYESVRIGTRNTAIYPYKARAIAYNRNGKLPYNGINELLPGFGKFSIIEEVLPYQVFYNIVAYHREMVIAKHKMNILLIAKSLLGKVPEKTIYQMIADGVLYIDDENDQGMIKAQQVRYLTSNMGDYINQLTNLLVSIEEQAKNQVDMTPQRYGEIANSAGKGVTEEAINRGSMGSVIVEWMLDCMRERDYNRDLDYTKFAWIDGLDTSIREEGGSLKYISLDVDKHMFADYIVQCKNSAKEMEKLQQLKQYAFNASQNGNDEIAIAAITGDNVATIKKLIKDYKEIQRQHELEMQQMEQQTEQMKQEFELQKIAAKGEQDRATKELEGYLDQQLELIRVSGNIVSYGDGSQPELEAAANERLKSAEINIKREQIRAQREANMINAFNANEDRKVKMHDIDTKLKIAKENKNRYDVKSKSKSK</sequence>
<proteinExistence type="predicted"/>
<feature type="coiled-coil region" evidence="1">
    <location>
        <begin position="667"/>
        <end position="705"/>
    </location>
</feature>
<name>A0A345MT34_9CAUD</name>
<organism evidence="2 3">
    <name type="scientific">crAssphage sp. isolate ctbg_1</name>
    <dbReference type="NCBI Taxonomy" id="2989854"/>
    <lineage>
        <taxon>Viruses</taxon>
        <taxon>Duplodnaviria</taxon>
        <taxon>Heunggongvirae</taxon>
        <taxon>Uroviricota</taxon>
        <taxon>Caudoviricetes</taxon>
        <taxon>Crassvirales</taxon>
        <taxon>Intestiviridae</taxon>
        <taxon>Crudevirinae</taxon>
        <taxon>Whopevirus</taxon>
        <taxon>Whopevirus animalis</taxon>
    </lineage>
</organism>
<accession>A0A345MT34</accession>
<keyword evidence="3" id="KW-1185">Reference proteome</keyword>
<dbReference type="Proteomes" id="UP000257554">
    <property type="component" value="Segment"/>
</dbReference>
<keyword evidence="1" id="KW-0175">Coiled coil</keyword>
<dbReference type="EMBL" id="MH616963">
    <property type="protein sequence ID" value="AXH74534.1"/>
    <property type="molecule type" value="Genomic_DNA"/>
</dbReference>
<reference evidence="2 3" key="1">
    <citation type="submission" date="2018-07" db="EMBL/GenBank/DDBJ databases">
        <title>Uncovering a Universe of Circular DNA Viruses in Animal Metagenomes.</title>
        <authorList>
            <person name="Tisza M."/>
            <person name="Buck C."/>
            <person name="Pastrana D."/>
            <person name="Welch N."/>
            <person name="Peretti A."/>
        </authorList>
    </citation>
    <scope>NUCLEOTIDE SEQUENCE [LARGE SCALE GENOMIC DNA]</scope>
    <source>
        <strain evidence="2">Ctbg_1</strain>
    </source>
</reference>
<dbReference type="GeneID" id="76971831"/>
<protein>
    <submittedName>
        <fullName evidence="2">Putative portal protein</fullName>
    </submittedName>
</protein>